<evidence type="ECO:0000256" key="1">
    <source>
        <dbReference type="SAM" id="Phobius"/>
    </source>
</evidence>
<organism evidence="2 3">
    <name type="scientific">Mycolicibacterium peregrinum</name>
    <name type="common">Mycobacterium peregrinum</name>
    <dbReference type="NCBI Taxonomy" id="43304"/>
    <lineage>
        <taxon>Bacteria</taxon>
        <taxon>Bacillati</taxon>
        <taxon>Actinomycetota</taxon>
        <taxon>Actinomycetes</taxon>
        <taxon>Mycobacteriales</taxon>
        <taxon>Mycobacteriaceae</taxon>
        <taxon>Mycolicibacterium</taxon>
    </lineage>
</organism>
<evidence type="ECO:0000313" key="2">
    <source>
        <dbReference type="EMBL" id="OBB81046.1"/>
    </source>
</evidence>
<accession>A0A1A0VCY3</accession>
<sequence length="178" mass="18888">MIVLSLIELGVWATSSGQSMLGVHRWVWFALAIATLIVAPFVSSESRCTAGGPEVATPQPSRWANLLVAALAVAMAAYQLWLVTRQFDDSLHYVSNLTDLLPTSPSATWALAMVEPPIAAAIAALTLILGAVLISFDATAGRYAVIAGCILTVAQGIFGWTDLDRLFFEIGATDLTPI</sequence>
<feature type="transmembrane region" description="Helical" evidence="1">
    <location>
        <begin position="143"/>
        <end position="161"/>
    </location>
</feature>
<dbReference type="AlphaFoldDB" id="A0A1A0VCY3"/>
<feature type="transmembrane region" description="Helical" evidence="1">
    <location>
        <begin position="23"/>
        <end position="42"/>
    </location>
</feature>
<keyword evidence="1" id="KW-0472">Membrane</keyword>
<keyword evidence="1" id="KW-0812">Transmembrane</keyword>
<comment type="caution">
    <text evidence="2">The sequence shown here is derived from an EMBL/GenBank/DDBJ whole genome shotgun (WGS) entry which is preliminary data.</text>
</comment>
<dbReference type="EMBL" id="LZSY01000187">
    <property type="protein sequence ID" value="OBB81046.1"/>
    <property type="molecule type" value="Genomic_DNA"/>
</dbReference>
<gene>
    <name evidence="2" type="ORF">A5779_10785</name>
</gene>
<feature type="transmembrane region" description="Helical" evidence="1">
    <location>
        <begin position="63"/>
        <end position="81"/>
    </location>
</feature>
<keyword evidence="1" id="KW-1133">Transmembrane helix</keyword>
<feature type="transmembrane region" description="Helical" evidence="1">
    <location>
        <begin position="118"/>
        <end position="136"/>
    </location>
</feature>
<name>A0A1A0VCY3_MYCPR</name>
<protein>
    <submittedName>
        <fullName evidence="2">Uncharacterized protein</fullName>
    </submittedName>
</protein>
<proteinExistence type="predicted"/>
<evidence type="ECO:0000313" key="3">
    <source>
        <dbReference type="Proteomes" id="UP000094008"/>
    </source>
</evidence>
<reference evidence="3" key="1">
    <citation type="submission" date="2016-06" db="EMBL/GenBank/DDBJ databases">
        <authorList>
            <person name="Sutton G."/>
            <person name="Brinkac L."/>
            <person name="Sanka R."/>
            <person name="Adams M."/>
            <person name="Lau E."/>
            <person name="Mehaffy C."/>
            <person name="Tameris M."/>
            <person name="Hatherill M."/>
            <person name="Hanekom W."/>
            <person name="Mahomed H."/>
            <person name="Mcshane H."/>
        </authorList>
    </citation>
    <scope>NUCLEOTIDE SEQUENCE [LARGE SCALE GENOMIC DNA]</scope>
    <source>
        <strain evidence="3">852002-10433_SCH5171157</strain>
    </source>
</reference>
<dbReference type="Proteomes" id="UP000094008">
    <property type="component" value="Unassembled WGS sequence"/>
</dbReference>